<name>A0A9E7NEC0_9EURY</name>
<organism evidence="3 4">
    <name type="scientific">Natronosalvus rutilus</name>
    <dbReference type="NCBI Taxonomy" id="2953753"/>
    <lineage>
        <taxon>Archaea</taxon>
        <taxon>Methanobacteriati</taxon>
        <taxon>Methanobacteriota</taxon>
        <taxon>Stenosarchaea group</taxon>
        <taxon>Halobacteria</taxon>
        <taxon>Halobacteriales</taxon>
        <taxon>Natrialbaceae</taxon>
        <taxon>Natronosalvus</taxon>
    </lineage>
</organism>
<evidence type="ECO:0000256" key="1">
    <source>
        <dbReference type="ARBA" id="ARBA00006969"/>
    </source>
</evidence>
<gene>
    <name evidence="3" type="ORF">NGM29_03740</name>
</gene>
<evidence type="ECO:0000313" key="4">
    <source>
        <dbReference type="Proteomes" id="UP001056855"/>
    </source>
</evidence>
<evidence type="ECO:0000256" key="2">
    <source>
        <dbReference type="HAMAP-Rule" id="MF_00341"/>
    </source>
</evidence>
<dbReference type="Pfam" id="PF03686">
    <property type="entry name" value="UPF0146"/>
    <property type="match status" value="1"/>
</dbReference>
<accession>A0A9E7NEC0</accession>
<dbReference type="EMBL" id="CP100355">
    <property type="protein sequence ID" value="UTF55414.1"/>
    <property type="molecule type" value="Genomic_DNA"/>
</dbReference>
<evidence type="ECO:0000313" key="3">
    <source>
        <dbReference type="EMBL" id="UTF55414.1"/>
    </source>
</evidence>
<sequence>MGELETYERLLEVGIGRRTAIAEALLETGCAVVATDVHLRETPEGVRFVIDDVTDPDLETYADADAIYALNLPPELHRPVLEVARAVDADLLFTTLGGDPPLVPVERVSLPRETLFVSRRGKHRPGDSH</sequence>
<dbReference type="HAMAP" id="MF_00341">
    <property type="entry name" value="UPF0146"/>
    <property type="match status" value="1"/>
</dbReference>
<dbReference type="AlphaFoldDB" id="A0A9E7NEC0"/>
<dbReference type="InterPro" id="IPR029063">
    <property type="entry name" value="SAM-dependent_MTases_sf"/>
</dbReference>
<dbReference type="KEGG" id="sawl:NGM29_03740"/>
<dbReference type="Gene3D" id="3.40.50.150">
    <property type="entry name" value="Vaccinia Virus protein VP39"/>
    <property type="match status" value="1"/>
</dbReference>
<dbReference type="Proteomes" id="UP001056855">
    <property type="component" value="Chromosome"/>
</dbReference>
<proteinExistence type="inferred from homology"/>
<dbReference type="InterPro" id="IPR005353">
    <property type="entry name" value="UPF0146"/>
</dbReference>
<comment type="similarity">
    <text evidence="1 2">Belongs to the UPF0146 family.</text>
</comment>
<reference evidence="3" key="1">
    <citation type="submission" date="2022-06" db="EMBL/GenBank/DDBJ databases">
        <title>Diverse halophilic archaea isolated from saline environments.</title>
        <authorList>
            <person name="Cui H.-L."/>
        </authorList>
    </citation>
    <scope>NUCLEOTIDE SEQUENCE</scope>
    <source>
        <strain evidence="3">WLHS1</strain>
    </source>
</reference>
<keyword evidence="4" id="KW-1185">Reference proteome</keyword>
<protein>
    <recommendedName>
        <fullName evidence="2">UPF0146 protein NGM29_03740</fullName>
    </recommendedName>
</protein>